<dbReference type="Proteomes" id="UP000016930">
    <property type="component" value="Unassembled WGS sequence"/>
</dbReference>
<feature type="domain" description="Alpha/beta hydrolase fold-3" evidence="2">
    <location>
        <begin position="95"/>
        <end position="309"/>
    </location>
</feature>
<proteinExistence type="predicted"/>
<dbReference type="GO" id="GO:0016787">
    <property type="term" value="F:hydrolase activity"/>
    <property type="evidence" value="ECO:0007669"/>
    <property type="project" value="UniProtKB-KW"/>
</dbReference>
<dbReference type="Gene3D" id="3.40.50.1820">
    <property type="entry name" value="alpha/beta hydrolase"/>
    <property type="match status" value="1"/>
</dbReference>
<evidence type="ECO:0000313" key="3">
    <source>
        <dbReference type="EMBL" id="EMD36031.1"/>
    </source>
</evidence>
<dbReference type="OrthoDB" id="408631at2759"/>
<dbReference type="EMBL" id="KB445799">
    <property type="protein sequence ID" value="EMD36031.1"/>
    <property type="molecule type" value="Genomic_DNA"/>
</dbReference>
<name>M2RB73_CERS8</name>
<organism evidence="3 4">
    <name type="scientific">Ceriporiopsis subvermispora (strain B)</name>
    <name type="common">White-rot fungus</name>
    <name type="synonym">Gelatoporia subvermispora</name>
    <dbReference type="NCBI Taxonomy" id="914234"/>
    <lineage>
        <taxon>Eukaryota</taxon>
        <taxon>Fungi</taxon>
        <taxon>Dikarya</taxon>
        <taxon>Basidiomycota</taxon>
        <taxon>Agaricomycotina</taxon>
        <taxon>Agaricomycetes</taxon>
        <taxon>Polyporales</taxon>
        <taxon>Gelatoporiaceae</taxon>
        <taxon>Gelatoporia</taxon>
    </lineage>
</organism>
<dbReference type="HOGENOM" id="CLU_012494_6_3_1"/>
<dbReference type="AlphaFoldDB" id="M2RB73"/>
<keyword evidence="1" id="KW-0378">Hydrolase</keyword>
<keyword evidence="4" id="KW-1185">Reference proteome</keyword>
<sequence length="341" mass="37775">MPEDELALLNPEYAALLETLPPPEPLPENLADVRKEQDDAWLRIVKSINEPLLPPESSYRVQDFRVPVEQGDITVRCLTPTPPGTTPQENYPLLYWIHGGGWASGSVEIDDLFLRIICVELRMSIANVGYRLCPEHKFPVPVNDAYAGLKWAAQNAHQLSASLHKGFIVAGFSAGGNLAAVLAHRARDDPFFEGRRLTGQLLQVPEVVHPDAYPTQYRDQLRSYRTVGDPRVFYGEEMDLHYAQYGAQPFNPECSPLLLPSHMGLAPAYIQVCGADPVRDEGILYAQVLQDAGVTTKLEIYPGDGHGFHFDLPHSKAGLRFVQDFKDGLKWLLALPSGSAG</sequence>
<dbReference type="PANTHER" id="PTHR48081:SF8">
    <property type="entry name" value="ALPHA_BETA HYDROLASE FOLD-3 DOMAIN-CONTAINING PROTEIN-RELATED"/>
    <property type="match status" value="1"/>
</dbReference>
<dbReference type="InterPro" id="IPR013094">
    <property type="entry name" value="AB_hydrolase_3"/>
</dbReference>
<dbReference type="InterPro" id="IPR050300">
    <property type="entry name" value="GDXG_lipolytic_enzyme"/>
</dbReference>
<dbReference type="SUPFAM" id="SSF53474">
    <property type="entry name" value="alpha/beta-Hydrolases"/>
    <property type="match status" value="1"/>
</dbReference>
<dbReference type="ESTHER" id="cers8-m2rb73">
    <property type="family name" value="Hormone-sensitive_lipase_like"/>
</dbReference>
<evidence type="ECO:0000313" key="4">
    <source>
        <dbReference type="Proteomes" id="UP000016930"/>
    </source>
</evidence>
<dbReference type="STRING" id="914234.M2RB73"/>
<accession>M2RB73</accession>
<reference evidence="3 4" key="1">
    <citation type="journal article" date="2012" name="Proc. Natl. Acad. Sci. U.S.A.">
        <title>Comparative genomics of Ceriporiopsis subvermispora and Phanerochaete chrysosporium provide insight into selective ligninolysis.</title>
        <authorList>
            <person name="Fernandez-Fueyo E."/>
            <person name="Ruiz-Duenas F.J."/>
            <person name="Ferreira P."/>
            <person name="Floudas D."/>
            <person name="Hibbett D.S."/>
            <person name="Canessa P."/>
            <person name="Larrondo L.F."/>
            <person name="James T.Y."/>
            <person name="Seelenfreund D."/>
            <person name="Lobos S."/>
            <person name="Polanco R."/>
            <person name="Tello M."/>
            <person name="Honda Y."/>
            <person name="Watanabe T."/>
            <person name="Watanabe T."/>
            <person name="Ryu J.S."/>
            <person name="Kubicek C.P."/>
            <person name="Schmoll M."/>
            <person name="Gaskell J."/>
            <person name="Hammel K.E."/>
            <person name="St John F.J."/>
            <person name="Vanden Wymelenberg A."/>
            <person name="Sabat G."/>
            <person name="Splinter BonDurant S."/>
            <person name="Syed K."/>
            <person name="Yadav J.S."/>
            <person name="Doddapaneni H."/>
            <person name="Subramanian V."/>
            <person name="Lavin J.L."/>
            <person name="Oguiza J.A."/>
            <person name="Perez G."/>
            <person name="Pisabarro A.G."/>
            <person name="Ramirez L."/>
            <person name="Santoyo F."/>
            <person name="Master E."/>
            <person name="Coutinho P.M."/>
            <person name="Henrissat B."/>
            <person name="Lombard V."/>
            <person name="Magnuson J.K."/>
            <person name="Kuees U."/>
            <person name="Hori C."/>
            <person name="Igarashi K."/>
            <person name="Samejima M."/>
            <person name="Held B.W."/>
            <person name="Barry K.W."/>
            <person name="LaButti K.M."/>
            <person name="Lapidus A."/>
            <person name="Lindquist E.A."/>
            <person name="Lucas S.M."/>
            <person name="Riley R."/>
            <person name="Salamov A.A."/>
            <person name="Hoffmeister D."/>
            <person name="Schwenk D."/>
            <person name="Hadar Y."/>
            <person name="Yarden O."/>
            <person name="de Vries R.P."/>
            <person name="Wiebenga A."/>
            <person name="Stenlid J."/>
            <person name="Eastwood D."/>
            <person name="Grigoriev I.V."/>
            <person name="Berka R.M."/>
            <person name="Blanchette R.A."/>
            <person name="Kersten P."/>
            <person name="Martinez A.T."/>
            <person name="Vicuna R."/>
            <person name="Cullen D."/>
        </authorList>
    </citation>
    <scope>NUCLEOTIDE SEQUENCE [LARGE SCALE GENOMIC DNA]</scope>
    <source>
        <strain evidence="3 4">B</strain>
    </source>
</reference>
<dbReference type="Pfam" id="PF07859">
    <property type="entry name" value="Abhydrolase_3"/>
    <property type="match status" value="1"/>
</dbReference>
<dbReference type="InterPro" id="IPR029058">
    <property type="entry name" value="AB_hydrolase_fold"/>
</dbReference>
<evidence type="ECO:0000256" key="1">
    <source>
        <dbReference type="ARBA" id="ARBA00022801"/>
    </source>
</evidence>
<evidence type="ECO:0000259" key="2">
    <source>
        <dbReference type="Pfam" id="PF07859"/>
    </source>
</evidence>
<dbReference type="PANTHER" id="PTHR48081">
    <property type="entry name" value="AB HYDROLASE SUPERFAMILY PROTEIN C4A8.06C"/>
    <property type="match status" value="1"/>
</dbReference>
<protein>
    <recommendedName>
        <fullName evidence="2">Alpha/beta hydrolase fold-3 domain-containing protein</fullName>
    </recommendedName>
</protein>
<gene>
    <name evidence="3" type="ORF">CERSUDRAFT_156791</name>
</gene>